<evidence type="ECO:0000256" key="1">
    <source>
        <dbReference type="SAM" id="MobiDB-lite"/>
    </source>
</evidence>
<dbReference type="AlphaFoldDB" id="A0A699JBJ4"/>
<feature type="region of interest" description="Disordered" evidence="1">
    <location>
        <begin position="195"/>
        <end position="270"/>
    </location>
</feature>
<feature type="compositionally biased region" description="Basic and acidic residues" evidence="1">
    <location>
        <begin position="255"/>
        <end position="270"/>
    </location>
</feature>
<sequence>MPLLANFQATQVIEDTHVIMTTVTPEVQQQSSLVSSGFISIMLNPNPDVGIESILNLNTESTSLVDVLITTNAEISPSSVTTLLPPHIPFIHPLQQTPVFTSTIDPISSIHGIVDTHLANKMNEAIKTAVQLLSDRLRDEAKAKNEDFINKIDENIKKIIKEQVSKILLRIKKFVNKQLEAEVLTRDTVTFKRCRDDEDEDEEPFAGSHRGSMRRRFGKELESTSAPKEKTSKSVGSSKEGSKSKTRSTDMSAQAKEEVHTDKNLEEPTH</sequence>
<gene>
    <name evidence="2" type="ORF">Tci_596378</name>
</gene>
<proteinExistence type="predicted"/>
<name>A0A699JBJ4_TANCI</name>
<accession>A0A699JBJ4</accession>
<feature type="compositionally biased region" description="Basic and acidic residues" evidence="1">
    <location>
        <begin position="218"/>
        <end position="232"/>
    </location>
</feature>
<protein>
    <submittedName>
        <fullName evidence="2">Uncharacterized protein</fullName>
    </submittedName>
</protein>
<dbReference type="EMBL" id="BKCJ010391529">
    <property type="protein sequence ID" value="GFA24406.1"/>
    <property type="molecule type" value="Genomic_DNA"/>
</dbReference>
<organism evidence="2">
    <name type="scientific">Tanacetum cinerariifolium</name>
    <name type="common">Dalmatian daisy</name>
    <name type="synonym">Chrysanthemum cinerariifolium</name>
    <dbReference type="NCBI Taxonomy" id="118510"/>
    <lineage>
        <taxon>Eukaryota</taxon>
        <taxon>Viridiplantae</taxon>
        <taxon>Streptophyta</taxon>
        <taxon>Embryophyta</taxon>
        <taxon>Tracheophyta</taxon>
        <taxon>Spermatophyta</taxon>
        <taxon>Magnoliopsida</taxon>
        <taxon>eudicotyledons</taxon>
        <taxon>Gunneridae</taxon>
        <taxon>Pentapetalae</taxon>
        <taxon>asterids</taxon>
        <taxon>campanulids</taxon>
        <taxon>Asterales</taxon>
        <taxon>Asteraceae</taxon>
        <taxon>Asteroideae</taxon>
        <taxon>Anthemideae</taxon>
        <taxon>Anthemidinae</taxon>
        <taxon>Tanacetum</taxon>
    </lineage>
</organism>
<comment type="caution">
    <text evidence="2">The sequence shown here is derived from an EMBL/GenBank/DDBJ whole genome shotgun (WGS) entry which is preliminary data.</text>
</comment>
<reference evidence="2" key="1">
    <citation type="journal article" date="2019" name="Sci. Rep.">
        <title>Draft genome of Tanacetum cinerariifolium, the natural source of mosquito coil.</title>
        <authorList>
            <person name="Yamashiro T."/>
            <person name="Shiraishi A."/>
            <person name="Satake H."/>
            <person name="Nakayama K."/>
        </authorList>
    </citation>
    <scope>NUCLEOTIDE SEQUENCE</scope>
</reference>
<evidence type="ECO:0000313" key="2">
    <source>
        <dbReference type="EMBL" id="GFA24406.1"/>
    </source>
</evidence>